<keyword evidence="2" id="KW-1185">Reference proteome</keyword>
<dbReference type="EMBL" id="JAAGNZ010000014">
    <property type="protein sequence ID" value="NEU70958.1"/>
    <property type="molecule type" value="Genomic_DNA"/>
</dbReference>
<reference evidence="1 2" key="1">
    <citation type="submission" date="2020-02" db="EMBL/GenBank/DDBJ databases">
        <title>Draft genome sequence of two Spirosoma agri KCTC 52727 and Spirosoma terrae KCTC 52035.</title>
        <authorList>
            <person name="Rojas J."/>
            <person name="Ambika Manirajan B."/>
            <person name="Ratering S."/>
            <person name="Suarez C."/>
            <person name="Schnell S."/>
        </authorList>
    </citation>
    <scope>NUCLEOTIDE SEQUENCE [LARGE SCALE GENOMIC DNA]</scope>
    <source>
        <strain evidence="1 2">KCTC 52727</strain>
    </source>
</reference>
<gene>
    <name evidence="1" type="ORF">GK091_29130</name>
</gene>
<evidence type="ECO:0000313" key="1">
    <source>
        <dbReference type="EMBL" id="NEU70958.1"/>
    </source>
</evidence>
<proteinExistence type="predicted"/>
<name>A0A6M0IRL6_9BACT</name>
<protein>
    <recommendedName>
        <fullName evidence="3">Zinc-binding dehydrogenase</fullName>
    </recommendedName>
</protein>
<evidence type="ECO:0000313" key="2">
    <source>
        <dbReference type="Proteomes" id="UP000477386"/>
    </source>
</evidence>
<sequence>MFTYGELKAGQRILIQGASSGVGSFAVQSAKAKGAYVIGAASTTNVVYLDQLGTL</sequence>
<comment type="caution">
    <text evidence="1">The sequence shown here is derived from an EMBL/GenBank/DDBJ whole genome shotgun (WGS) entry which is preliminary data.</text>
</comment>
<dbReference type="AlphaFoldDB" id="A0A6M0IRL6"/>
<organism evidence="1 2">
    <name type="scientific">Spirosoma agri</name>
    <dbReference type="NCBI Taxonomy" id="1987381"/>
    <lineage>
        <taxon>Bacteria</taxon>
        <taxon>Pseudomonadati</taxon>
        <taxon>Bacteroidota</taxon>
        <taxon>Cytophagia</taxon>
        <taxon>Cytophagales</taxon>
        <taxon>Cytophagaceae</taxon>
        <taxon>Spirosoma</taxon>
    </lineage>
</organism>
<dbReference type="Gene3D" id="3.40.50.720">
    <property type="entry name" value="NAD(P)-binding Rossmann-like Domain"/>
    <property type="match status" value="1"/>
</dbReference>
<accession>A0A6M0IRL6</accession>
<evidence type="ECO:0008006" key="3">
    <source>
        <dbReference type="Google" id="ProtNLM"/>
    </source>
</evidence>
<dbReference type="InterPro" id="IPR036291">
    <property type="entry name" value="NAD(P)-bd_dom_sf"/>
</dbReference>
<dbReference type="Proteomes" id="UP000477386">
    <property type="component" value="Unassembled WGS sequence"/>
</dbReference>
<dbReference type="SUPFAM" id="SSF51735">
    <property type="entry name" value="NAD(P)-binding Rossmann-fold domains"/>
    <property type="match status" value="1"/>
</dbReference>